<evidence type="ECO:0000313" key="3">
    <source>
        <dbReference type="Proteomes" id="UP001642484"/>
    </source>
</evidence>
<reference evidence="2 3" key="1">
    <citation type="submission" date="2024-02" db="EMBL/GenBank/DDBJ databases">
        <authorList>
            <person name="Chen Y."/>
            <person name="Shah S."/>
            <person name="Dougan E. K."/>
            <person name="Thang M."/>
            <person name="Chan C."/>
        </authorList>
    </citation>
    <scope>NUCLEOTIDE SEQUENCE [LARGE SCALE GENOMIC DNA]</scope>
</reference>
<gene>
    <name evidence="2" type="ORF">CCMP2556_LOCUS13891</name>
</gene>
<evidence type="ECO:0000313" key="2">
    <source>
        <dbReference type="EMBL" id="CAK9020018.1"/>
    </source>
</evidence>
<name>A0ABP0K063_9DINO</name>
<dbReference type="EMBL" id="CAXAMN010007003">
    <property type="protein sequence ID" value="CAK9020018.1"/>
    <property type="molecule type" value="Genomic_DNA"/>
</dbReference>
<accession>A0ABP0K063</accession>
<evidence type="ECO:0008006" key="4">
    <source>
        <dbReference type="Google" id="ProtNLM"/>
    </source>
</evidence>
<sequence length="814" mass="90148">MADPDFDFDVPATEGSSVGGASAKRSGKSQASDGKPKICLFPGCDSDPKANRRHCGHHHRHLDNMRNQIMKEKGAESVKIWVEKCKDPDFANSQIEYMAKKCVGLAMFARAPLIDFVQWEQEFGVMVSTKSANQTQPFEEEQWILRQVNKFGRQREDMVVEWKQKLAGPWKRDYLGYKGALRLWLPAKEFEEKAETNFIKGASHEVSKQKKKPKQFETEAFRAHAKEAGFNHGHAFLGGHVDTGDDAEEECEAMEIQKLPEKGASVKRKACAETLDASEDEEEAATGKASQKPKKARKGGNGSGARAALFDALSKQLLAKHTSLVARKEEAEKAVKTEADAPRPEAATDVTTRKLYNEALDANLRMVKAWLDAKHLKECIVAFNKEVTDSGKADQVVDADAADTLTAQSPGFKWAVDAAGSSVSMARKHLLRPFAFMQEFVGGIPDGPVEEEALEKIRLAWRRMLACATQLESSIKKSSADVSRHVSGLAAATERRKKKEKDQQEKNAEAQHLAKEKEKAKKAVADGADLPHIFKLTGDSVSPVLVKETNNVQDSMDLSEPFVLSKSSLYAAWTNNATLLQVMTNFGARYKKSPSLDSTGKVAQPFATKQGKEPTEKFFGDAMMLVRKSIVDISEHTPNWMSTSWMFGLAPKRVFIGFAPNCAAMLRCLMYGEVEVFCLPVAKFVQAVKDKHPSVAISTFSEFEQVVQSGDSDFWTKLGLKPWFHNLKKEEIMFTPTGHMVIEKTGQASMIYGARKSFIIADKDAADNYTCCKDLMHKDGKDVERMDQVLQCLKGCSQAAAVPLTACKSEATHE</sequence>
<feature type="region of interest" description="Disordered" evidence="1">
    <location>
        <begin position="486"/>
        <end position="524"/>
    </location>
</feature>
<protein>
    <recommendedName>
        <fullName evidence="4">FACT complex subunit</fullName>
    </recommendedName>
</protein>
<comment type="caution">
    <text evidence="2">The sequence shown here is derived from an EMBL/GenBank/DDBJ whole genome shotgun (WGS) entry which is preliminary data.</text>
</comment>
<feature type="region of interest" description="Disordered" evidence="1">
    <location>
        <begin position="275"/>
        <end position="304"/>
    </location>
</feature>
<feature type="compositionally biased region" description="Basic and acidic residues" evidence="1">
    <location>
        <begin position="500"/>
        <end position="524"/>
    </location>
</feature>
<keyword evidence="3" id="KW-1185">Reference proteome</keyword>
<proteinExistence type="predicted"/>
<evidence type="ECO:0000256" key="1">
    <source>
        <dbReference type="SAM" id="MobiDB-lite"/>
    </source>
</evidence>
<organism evidence="2 3">
    <name type="scientific">Durusdinium trenchii</name>
    <dbReference type="NCBI Taxonomy" id="1381693"/>
    <lineage>
        <taxon>Eukaryota</taxon>
        <taxon>Sar</taxon>
        <taxon>Alveolata</taxon>
        <taxon>Dinophyceae</taxon>
        <taxon>Suessiales</taxon>
        <taxon>Symbiodiniaceae</taxon>
        <taxon>Durusdinium</taxon>
    </lineage>
</organism>
<dbReference type="Proteomes" id="UP001642484">
    <property type="component" value="Unassembled WGS sequence"/>
</dbReference>
<feature type="region of interest" description="Disordered" evidence="1">
    <location>
        <begin position="1"/>
        <end position="35"/>
    </location>
</feature>